<feature type="domain" description="Cytochrome c" evidence="8">
    <location>
        <begin position="36"/>
        <end position="135"/>
    </location>
</feature>
<dbReference type="InterPro" id="IPR051459">
    <property type="entry name" value="Cytochrome_c-type_DH"/>
</dbReference>
<dbReference type="Gene3D" id="1.10.760.10">
    <property type="entry name" value="Cytochrome c-like domain"/>
    <property type="match status" value="1"/>
</dbReference>
<dbReference type="PANTHER" id="PTHR35008">
    <property type="entry name" value="BLL4482 PROTEIN-RELATED"/>
    <property type="match status" value="1"/>
</dbReference>
<dbReference type="InterPro" id="IPR009056">
    <property type="entry name" value="Cyt_c-like_dom"/>
</dbReference>
<dbReference type="InterPro" id="IPR036909">
    <property type="entry name" value="Cyt_c-like_dom_sf"/>
</dbReference>
<reference evidence="9" key="1">
    <citation type="submission" date="2021-03" db="EMBL/GenBank/DDBJ databases">
        <title>Ottowia sp. 27C isolated from the cloaca of a Giant Asian pond turtle (Heosemys grandis).</title>
        <authorList>
            <person name="Spergser J."/>
            <person name="Busse H.-J."/>
        </authorList>
    </citation>
    <scope>NUCLEOTIDE SEQUENCE</scope>
    <source>
        <strain evidence="9">27C</strain>
    </source>
</reference>
<dbReference type="AlphaFoldDB" id="A0A975H5C2"/>
<keyword evidence="2 6" id="KW-0349">Heme</keyword>
<keyword evidence="3 6" id="KW-0479">Metal-binding</keyword>
<feature type="region of interest" description="Disordered" evidence="7">
    <location>
        <begin position="55"/>
        <end position="85"/>
    </location>
</feature>
<evidence type="ECO:0000313" key="9">
    <source>
        <dbReference type="EMBL" id="QTD47295.1"/>
    </source>
</evidence>
<dbReference type="GO" id="GO:0009055">
    <property type="term" value="F:electron transfer activity"/>
    <property type="evidence" value="ECO:0007669"/>
    <property type="project" value="InterPro"/>
</dbReference>
<keyword evidence="1" id="KW-0813">Transport</keyword>
<evidence type="ECO:0000256" key="7">
    <source>
        <dbReference type="SAM" id="MobiDB-lite"/>
    </source>
</evidence>
<dbReference type="PANTHER" id="PTHR35008:SF4">
    <property type="entry name" value="BLL4482 PROTEIN"/>
    <property type="match status" value="1"/>
</dbReference>
<protein>
    <submittedName>
        <fullName evidence="9">Cytochrome c</fullName>
    </submittedName>
</protein>
<evidence type="ECO:0000256" key="1">
    <source>
        <dbReference type="ARBA" id="ARBA00022448"/>
    </source>
</evidence>
<gene>
    <name evidence="9" type="ORF">J1M35_06580</name>
</gene>
<organism evidence="9 10">
    <name type="scientific">Ottowia testudinis</name>
    <dbReference type="NCBI Taxonomy" id="2816950"/>
    <lineage>
        <taxon>Bacteria</taxon>
        <taxon>Pseudomonadati</taxon>
        <taxon>Pseudomonadota</taxon>
        <taxon>Betaproteobacteria</taxon>
        <taxon>Burkholderiales</taxon>
        <taxon>Comamonadaceae</taxon>
        <taxon>Ottowia</taxon>
    </lineage>
</organism>
<dbReference type="PROSITE" id="PS51007">
    <property type="entry name" value="CYTC"/>
    <property type="match status" value="1"/>
</dbReference>
<evidence type="ECO:0000256" key="2">
    <source>
        <dbReference type="ARBA" id="ARBA00022617"/>
    </source>
</evidence>
<evidence type="ECO:0000256" key="3">
    <source>
        <dbReference type="ARBA" id="ARBA00022723"/>
    </source>
</evidence>
<sequence>MVVTLLSLLLIATLLLWQRQRPVDRAAPLLRPGDDTLVIRGAAIYSRHCASCHGASGEGQPNWRQRGPDGLLPAPPHDSSGHTWHHPDAQLFAITKLGLPRVINQPNYQTAMPVYEGVLSDDDIIAVLSWIKAQWPPEVRAHQDQINAQAAPATR</sequence>
<evidence type="ECO:0000256" key="6">
    <source>
        <dbReference type="PROSITE-ProRule" id="PRU00433"/>
    </source>
</evidence>
<proteinExistence type="predicted"/>
<dbReference type="KEGG" id="otd:J1M35_06580"/>
<dbReference type="PRINTS" id="PR00605">
    <property type="entry name" value="CYTCHROMECIC"/>
</dbReference>
<evidence type="ECO:0000313" key="10">
    <source>
        <dbReference type="Proteomes" id="UP000663903"/>
    </source>
</evidence>
<dbReference type="GO" id="GO:0005506">
    <property type="term" value="F:iron ion binding"/>
    <property type="evidence" value="ECO:0007669"/>
    <property type="project" value="InterPro"/>
</dbReference>
<dbReference type="Proteomes" id="UP000663903">
    <property type="component" value="Chromosome"/>
</dbReference>
<dbReference type="SUPFAM" id="SSF46626">
    <property type="entry name" value="Cytochrome c"/>
    <property type="match status" value="1"/>
</dbReference>
<dbReference type="InterPro" id="IPR008168">
    <property type="entry name" value="Cyt_C_IC"/>
</dbReference>
<dbReference type="EMBL" id="CP071796">
    <property type="protein sequence ID" value="QTD47295.1"/>
    <property type="molecule type" value="Genomic_DNA"/>
</dbReference>
<keyword evidence="10" id="KW-1185">Reference proteome</keyword>
<evidence type="ECO:0000256" key="4">
    <source>
        <dbReference type="ARBA" id="ARBA00022982"/>
    </source>
</evidence>
<dbReference type="GO" id="GO:0020037">
    <property type="term" value="F:heme binding"/>
    <property type="evidence" value="ECO:0007669"/>
    <property type="project" value="InterPro"/>
</dbReference>
<accession>A0A975H5C2</accession>
<evidence type="ECO:0000256" key="5">
    <source>
        <dbReference type="ARBA" id="ARBA00023004"/>
    </source>
</evidence>
<keyword evidence="5 6" id="KW-0408">Iron</keyword>
<name>A0A975H5C2_9BURK</name>
<keyword evidence="4" id="KW-0249">Electron transport</keyword>
<evidence type="ECO:0000259" key="8">
    <source>
        <dbReference type="PROSITE" id="PS51007"/>
    </source>
</evidence>
<dbReference type="Pfam" id="PF00034">
    <property type="entry name" value="Cytochrom_C"/>
    <property type="match status" value="1"/>
</dbReference>